<evidence type="ECO:0000313" key="1">
    <source>
        <dbReference type="EMBL" id="QKX57576.1"/>
    </source>
</evidence>
<dbReference type="AlphaFoldDB" id="A0A7H8QUV3"/>
<dbReference type="Gene3D" id="1.25.40.20">
    <property type="entry name" value="Ankyrin repeat-containing domain"/>
    <property type="match status" value="1"/>
</dbReference>
<reference evidence="2" key="1">
    <citation type="submission" date="2020-06" db="EMBL/GenBank/DDBJ databases">
        <title>A chromosome-scale genome assembly of Talaromyces rugulosus W13939.</title>
        <authorList>
            <person name="Wang B."/>
            <person name="Guo L."/>
            <person name="Ye K."/>
            <person name="Wang L."/>
        </authorList>
    </citation>
    <scope>NUCLEOTIDE SEQUENCE [LARGE SCALE GENOMIC DNA]</scope>
    <source>
        <strain evidence="2">W13939</strain>
    </source>
</reference>
<dbReference type="RefSeq" id="XP_035343754.1">
    <property type="nucleotide sequence ID" value="XM_035487861.1"/>
</dbReference>
<dbReference type="EMBL" id="CP055899">
    <property type="protein sequence ID" value="QKX57576.1"/>
    <property type="molecule type" value="Genomic_DNA"/>
</dbReference>
<protein>
    <submittedName>
        <fullName evidence="1">Uncharacterized protein</fullName>
    </submittedName>
</protein>
<organism evidence="1 2">
    <name type="scientific">Talaromyces rugulosus</name>
    <name type="common">Penicillium rugulosum</name>
    <dbReference type="NCBI Taxonomy" id="121627"/>
    <lineage>
        <taxon>Eukaryota</taxon>
        <taxon>Fungi</taxon>
        <taxon>Dikarya</taxon>
        <taxon>Ascomycota</taxon>
        <taxon>Pezizomycotina</taxon>
        <taxon>Eurotiomycetes</taxon>
        <taxon>Eurotiomycetidae</taxon>
        <taxon>Eurotiales</taxon>
        <taxon>Trichocomaceae</taxon>
        <taxon>Talaromyces</taxon>
        <taxon>Talaromyces sect. Islandici</taxon>
    </lineage>
</organism>
<sequence length="179" mass="19068">MKKVLDWLLDQGLNINAPSEEAHYSDSNREGHDNAVGVLNRAATYDDVDILDHLVARGAEPTHSNALHHAAMSFTMVAYLIGNYKLDVNADDSRGGLNAQTLGSGPWGCPLNYPVSNSNLLAVESLLKYGAEVGDSPAIAISKGHAPSLKLPLDHGADSSEALDTAVRMDFVDSCKPCL</sequence>
<name>A0A7H8QUV3_TALRU</name>
<dbReference type="GeneID" id="55992194"/>
<proteinExistence type="predicted"/>
<gene>
    <name evidence="1" type="ORF">TRUGW13939_04694</name>
</gene>
<dbReference type="Pfam" id="PF12796">
    <property type="entry name" value="Ank_2"/>
    <property type="match status" value="1"/>
</dbReference>
<dbReference type="Proteomes" id="UP000509510">
    <property type="component" value="Chromosome II"/>
</dbReference>
<accession>A0A7H8QUV3</accession>
<evidence type="ECO:0000313" key="2">
    <source>
        <dbReference type="Proteomes" id="UP000509510"/>
    </source>
</evidence>
<dbReference type="OrthoDB" id="539213at2759"/>
<dbReference type="InterPro" id="IPR002110">
    <property type="entry name" value="Ankyrin_rpt"/>
</dbReference>
<dbReference type="SUPFAM" id="SSF48403">
    <property type="entry name" value="Ankyrin repeat"/>
    <property type="match status" value="1"/>
</dbReference>
<dbReference type="InterPro" id="IPR036770">
    <property type="entry name" value="Ankyrin_rpt-contain_sf"/>
</dbReference>
<keyword evidence="2" id="KW-1185">Reference proteome</keyword>
<dbReference type="KEGG" id="trg:TRUGW13939_04694"/>